<feature type="transmembrane region" description="Helical" evidence="5">
    <location>
        <begin position="83"/>
        <end position="102"/>
    </location>
</feature>
<keyword evidence="4 5" id="KW-0472">Membrane</keyword>
<keyword evidence="3 5" id="KW-1133">Transmembrane helix</keyword>
<evidence type="ECO:0000256" key="3">
    <source>
        <dbReference type="ARBA" id="ARBA00022989"/>
    </source>
</evidence>
<proteinExistence type="predicted"/>
<evidence type="ECO:0000313" key="7">
    <source>
        <dbReference type="EMBL" id="CAD7620770.1"/>
    </source>
</evidence>
<evidence type="ECO:0000256" key="1">
    <source>
        <dbReference type="ARBA" id="ARBA00004141"/>
    </source>
</evidence>
<evidence type="ECO:0000256" key="4">
    <source>
        <dbReference type="ARBA" id="ARBA00023136"/>
    </source>
</evidence>
<feature type="transmembrane region" description="Helical" evidence="5">
    <location>
        <begin position="162"/>
        <end position="186"/>
    </location>
</feature>
<dbReference type="OrthoDB" id="8049622at2759"/>
<dbReference type="SUPFAM" id="SSF103473">
    <property type="entry name" value="MFS general substrate transporter"/>
    <property type="match status" value="2"/>
</dbReference>
<protein>
    <recommendedName>
        <fullName evidence="6">Major facilitator superfamily (MFS) profile domain-containing protein</fullName>
    </recommendedName>
</protein>
<name>A0A7R9KCY0_9ACAR</name>
<organism evidence="7">
    <name type="scientific">Medioppia subpectinata</name>
    <dbReference type="NCBI Taxonomy" id="1979941"/>
    <lineage>
        <taxon>Eukaryota</taxon>
        <taxon>Metazoa</taxon>
        <taxon>Ecdysozoa</taxon>
        <taxon>Arthropoda</taxon>
        <taxon>Chelicerata</taxon>
        <taxon>Arachnida</taxon>
        <taxon>Acari</taxon>
        <taxon>Acariformes</taxon>
        <taxon>Sarcoptiformes</taxon>
        <taxon>Oribatida</taxon>
        <taxon>Brachypylina</taxon>
        <taxon>Oppioidea</taxon>
        <taxon>Oppiidae</taxon>
        <taxon>Medioppia</taxon>
    </lineage>
</organism>
<dbReference type="PROSITE" id="PS00216">
    <property type="entry name" value="SUGAR_TRANSPORT_1"/>
    <property type="match status" value="1"/>
</dbReference>
<dbReference type="InterPro" id="IPR005828">
    <property type="entry name" value="MFS_sugar_transport-like"/>
</dbReference>
<feature type="domain" description="Major facilitator superfamily (MFS) profile" evidence="6">
    <location>
        <begin position="1"/>
        <end position="233"/>
    </location>
</feature>
<comment type="subcellular location">
    <subcellularLocation>
        <location evidence="1">Membrane</location>
        <topology evidence="1">Multi-pass membrane protein</topology>
    </subcellularLocation>
</comment>
<dbReference type="Gene3D" id="1.20.1250.20">
    <property type="entry name" value="MFS general substrate transporter like domains"/>
    <property type="match status" value="2"/>
</dbReference>
<dbReference type="EMBL" id="CAJPIZ010000345">
    <property type="protein sequence ID" value="CAG2101200.1"/>
    <property type="molecule type" value="Genomic_DNA"/>
</dbReference>
<dbReference type="GO" id="GO:0016020">
    <property type="term" value="C:membrane"/>
    <property type="evidence" value="ECO:0007669"/>
    <property type="project" value="UniProtKB-SubCell"/>
</dbReference>
<dbReference type="InterPro" id="IPR005829">
    <property type="entry name" value="Sugar_transporter_CS"/>
</dbReference>
<dbReference type="AlphaFoldDB" id="A0A7R9KCY0"/>
<sequence length="233" mass="25889">MYQMGYVMNGLLLGYMSDRFGRRPTLWLAMIIEVCGGLSLIFSPTITMYIMSRFFIGLGDSGRGVSLYLLILETVGTKYRSDIVMTVTFGWITGYIALPGAACLLKDYQLLQAIPTTMTFVLMCTWLLTIPESPRHTGIGSCSIAARIGSILAPFVRETSEHYNFVISMMVFGLLALMATLLTLFLPETKDKDIPDNITDVEELRDLSGSNSANSDMITNTKFLNIIKETDNL</sequence>
<accession>A0A7R9KCY0</accession>
<dbReference type="Proteomes" id="UP000759131">
    <property type="component" value="Unassembled WGS sequence"/>
</dbReference>
<keyword evidence="8" id="KW-1185">Reference proteome</keyword>
<dbReference type="InterPro" id="IPR020846">
    <property type="entry name" value="MFS_dom"/>
</dbReference>
<dbReference type="PROSITE" id="PS50850">
    <property type="entry name" value="MFS"/>
    <property type="match status" value="1"/>
</dbReference>
<reference evidence="7" key="1">
    <citation type="submission" date="2020-11" db="EMBL/GenBank/DDBJ databases">
        <authorList>
            <person name="Tran Van P."/>
        </authorList>
    </citation>
    <scope>NUCLEOTIDE SEQUENCE</scope>
</reference>
<dbReference type="InterPro" id="IPR036259">
    <property type="entry name" value="MFS_trans_sf"/>
</dbReference>
<gene>
    <name evidence="7" type="ORF">OSB1V03_LOCUS1251</name>
</gene>
<evidence type="ECO:0000259" key="6">
    <source>
        <dbReference type="PROSITE" id="PS50850"/>
    </source>
</evidence>
<feature type="transmembrane region" description="Helical" evidence="5">
    <location>
        <begin position="25"/>
        <end position="42"/>
    </location>
</feature>
<dbReference type="EMBL" id="OC854920">
    <property type="protein sequence ID" value="CAD7620770.1"/>
    <property type="molecule type" value="Genomic_DNA"/>
</dbReference>
<evidence type="ECO:0000313" key="8">
    <source>
        <dbReference type="Proteomes" id="UP000759131"/>
    </source>
</evidence>
<dbReference type="PANTHER" id="PTHR24064">
    <property type="entry name" value="SOLUTE CARRIER FAMILY 22 MEMBER"/>
    <property type="match status" value="1"/>
</dbReference>
<keyword evidence="2 5" id="KW-0812">Transmembrane</keyword>
<evidence type="ECO:0000256" key="2">
    <source>
        <dbReference type="ARBA" id="ARBA00022692"/>
    </source>
</evidence>
<dbReference type="Pfam" id="PF00083">
    <property type="entry name" value="Sugar_tr"/>
    <property type="match status" value="1"/>
</dbReference>
<feature type="transmembrane region" description="Helical" evidence="5">
    <location>
        <begin position="108"/>
        <end position="130"/>
    </location>
</feature>
<evidence type="ECO:0000256" key="5">
    <source>
        <dbReference type="SAM" id="Phobius"/>
    </source>
</evidence>
<dbReference type="GO" id="GO:0022857">
    <property type="term" value="F:transmembrane transporter activity"/>
    <property type="evidence" value="ECO:0007669"/>
    <property type="project" value="InterPro"/>
</dbReference>